<reference evidence="5" key="1">
    <citation type="submission" date="2022-08" db="EMBL/GenBank/DDBJ databases">
        <title>Novel sulphate-reducing endosymbionts in the free-living metamonad Anaeramoeba.</title>
        <authorList>
            <person name="Jerlstrom-Hultqvist J."/>
            <person name="Cepicka I."/>
            <person name="Gallot-Lavallee L."/>
            <person name="Salas-Leiva D."/>
            <person name="Curtis B.A."/>
            <person name="Zahonova K."/>
            <person name="Pipaliya S."/>
            <person name="Dacks J."/>
            <person name="Roger A.J."/>
        </authorList>
    </citation>
    <scope>NUCLEOTIDE SEQUENCE</scope>
    <source>
        <strain evidence="5">Busselton2</strain>
    </source>
</reference>
<proteinExistence type="predicted"/>
<dbReference type="InterPro" id="IPR050227">
    <property type="entry name" value="Rab"/>
</dbReference>
<dbReference type="CDD" id="cd00154">
    <property type="entry name" value="Rab"/>
    <property type="match status" value="1"/>
</dbReference>
<dbReference type="Proteomes" id="UP001146793">
    <property type="component" value="Unassembled WGS sequence"/>
</dbReference>
<dbReference type="PRINTS" id="PR00449">
    <property type="entry name" value="RASTRNSFRMNG"/>
</dbReference>
<evidence type="ECO:0000256" key="2">
    <source>
        <dbReference type="ARBA" id="ARBA00023134"/>
    </source>
</evidence>
<gene>
    <name evidence="5" type="ORF">M0812_25808</name>
</gene>
<organism evidence="5 6">
    <name type="scientific">Anaeramoeba flamelloides</name>
    <dbReference type="NCBI Taxonomy" id="1746091"/>
    <lineage>
        <taxon>Eukaryota</taxon>
        <taxon>Metamonada</taxon>
        <taxon>Anaeramoebidae</taxon>
        <taxon>Anaeramoeba</taxon>
    </lineage>
</organism>
<evidence type="ECO:0000256" key="4">
    <source>
        <dbReference type="SAM" id="MobiDB-lite"/>
    </source>
</evidence>
<dbReference type="InterPro" id="IPR001806">
    <property type="entry name" value="Small_GTPase"/>
</dbReference>
<dbReference type="GO" id="GO:0003924">
    <property type="term" value="F:GTPase activity"/>
    <property type="evidence" value="ECO:0007669"/>
    <property type="project" value="InterPro"/>
</dbReference>
<dbReference type="SMART" id="SM00174">
    <property type="entry name" value="RHO"/>
    <property type="match status" value="1"/>
</dbReference>
<dbReference type="SMART" id="SM00173">
    <property type="entry name" value="RAS"/>
    <property type="match status" value="1"/>
</dbReference>
<name>A0AAV7YEA0_9EUKA</name>
<dbReference type="InterPro" id="IPR027417">
    <property type="entry name" value="P-loop_NTPase"/>
</dbReference>
<dbReference type="Gene3D" id="3.40.50.300">
    <property type="entry name" value="P-loop containing nucleotide triphosphate hydrolases"/>
    <property type="match status" value="1"/>
</dbReference>
<protein>
    <submittedName>
        <fullName evidence="5">Ras and ef-hand domain-containing protein</fullName>
    </submittedName>
</protein>
<keyword evidence="3" id="KW-0449">Lipoprotein</keyword>
<accession>A0AAV7YEA0</accession>
<keyword evidence="2" id="KW-0342">GTP-binding</keyword>
<evidence type="ECO:0000313" key="6">
    <source>
        <dbReference type="Proteomes" id="UP001146793"/>
    </source>
</evidence>
<dbReference type="SMART" id="SM00176">
    <property type="entry name" value="RAN"/>
    <property type="match status" value="1"/>
</dbReference>
<keyword evidence="1" id="KW-0547">Nucleotide-binding</keyword>
<evidence type="ECO:0000313" key="5">
    <source>
        <dbReference type="EMBL" id="KAJ3428176.1"/>
    </source>
</evidence>
<evidence type="ECO:0000256" key="3">
    <source>
        <dbReference type="ARBA" id="ARBA00023288"/>
    </source>
</evidence>
<dbReference type="PROSITE" id="PS51421">
    <property type="entry name" value="RAS"/>
    <property type="match status" value="1"/>
</dbReference>
<dbReference type="NCBIfam" id="TIGR00231">
    <property type="entry name" value="small_GTP"/>
    <property type="match status" value="1"/>
</dbReference>
<dbReference type="PANTHER" id="PTHR47977">
    <property type="entry name" value="RAS-RELATED PROTEIN RAB"/>
    <property type="match status" value="1"/>
</dbReference>
<dbReference type="EMBL" id="JANTQA010000060">
    <property type="protein sequence ID" value="KAJ3428176.1"/>
    <property type="molecule type" value="Genomic_DNA"/>
</dbReference>
<dbReference type="PROSITE" id="PS51419">
    <property type="entry name" value="RAB"/>
    <property type="match status" value="1"/>
</dbReference>
<dbReference type="InterPro" id="IPR005225">
    <property type="entry name" value="Small_GTP-bd"/>
</dbReference>
<dbReference type="SUPFAM" id="SSF52540">
    <property type="entry name" value="P-loop containing nucleoside triphosphate hydrolases"/>
    <property type="match status" value="1"/>
</dbReference>
<comment type="caution">
    <text evidence="5">The sequence shown here is derived from an EMBL/GenBank/DDBJ whole genome shotgun (WGS) entry which is preliminary data.</text>
</comment>
<dbReference type="PROSITE" id="PS51420">
    <property type="entry name" value="RHO"/>
    <property type="match status" value="1"/>
</dbReference>
<dbReference type="SMART" id="SM00175">
    <property type="entry name" value="RAB"/>
    <property type="match status" value="1"/>
</dbReference>
<dbReference type="Pfam" id="PF00071">
    <property type="entry name" value="Ras"/>
    <property type="match status" value="1"/>
</dbReference>
<feature type="compositionally biased region" description="Basic and acidic residues" evidence="4">
    <location>
        <begin position="230"/>
        <end position="240"/>
    </location>
</feature>
<feature type="region of interest" description="Disordered" evidence="4">
    <location>
        <begin position="221"/>
        <end position="240"/>
    </location>
</feature>
<dbReference type="FunFam" id="3.40.50.300:FF:001129">
    <property type="entry name" value="ras-related protein Rab-44 isoform X2"/>
    <property type="match status" value="1"/>
</dbReference>
<dbReference type="AlphaFoldDB" id="A0AAV7YEA0"/>
<sequence>MNESHPEFKFVLVGDSAVGKTCVMLRFVVRSNLDLQISHLQRELIFINFLFKISFSLFQKNDFFSNEPTSTIGVDFRSRNVVVDEYEVRCQIWDTAGQERYRTVTNSYYRRAHVILIVYSIDDKTSFENVETWLNEIKLNAPFETKILLVGNKIDLKEKRIIKKEDGEKLARELNIPFFEVSAKTSNGVENIFTETIRKMILEKKNERIGLSNLKDNSFVKIQQNGDNPDNEKKSTNSCC</sequence>
<dbReference type="GO" id="GO:0005525">
    <property type="term" value="F:GTP binding"/>
    <property type="evidence" value="ECO:0007669"/>
    <property type="project" value="UniProtKB-KW"/>
</dbReference>
<evidence type="ECO:0000256" key="1">
    <source>
        <dbReference type="ARBA" id="ARBA00022741"/>
    </source>
</evidence>